<keyword evidence="2" id="KW-1185">Reference proteome</keyword>
<evidence type="ECO:0000313" key="1">
    <source>
        <dbReference type="EMBL" id="MFD1204592.1"/>
    </source>
</evidence>
<protein>
    <recommendedName>
        <fullName evidence="3">Secreted protein</fullName>
    </recommendedName>
</protein>
<proteinExistence type="predicted"/>
<evidence type="ECO:0008006" key="3">
    <source>
        <dbReference type="Google" id="ProtNLM"/>
    </source>
</evidence>
<organism evidence="1 2">
    <name type="scientific">Sporosarcina contaminans</name>
    <dbReference type="NCBI Taxonomy" id="633403"/>
    <lineage>
        <taxon>Bacteria</taxon>
        <taxon>Bacillati</taxon>
        <taxon>Bacillota</taxon>
        <taxon>Bacilli</taxon>
        <taxon>Bacillales</taxon>
        <taxon>Caryophanaceae</taxon>
        <taxon>Sporosarcina</taxon>
    </lineage>
</organism>
<gene>
    <name evidence="1" type="ORF">ACFQ38_05635</name>
</gene>
<sequence>MALLAQKMLLLAQSSFYWRYMQLCVENALTLHMFFYRNTRFIGATSCFIVVEHEFLSAPHNFSGAEYFLTVHHQHPIVTYHLTLIPTSRRGILNETVKYK</sequence>
<evidence type="ECO:0000313" key="2">
    <source>
        <dbReference type="Proteomes" id="UP001597231"/>
    </source>
</evidence>
<reference evidence="2" key="1">
    <citation type="journal article" date="2019" name="Int. J. Syst. Evol. Microbiol.">
        <title>The Global Catalogue of Microorganisms (GCM) 10K type strain sequencing project: providing services to taxonomists for standard genome sequencing and annotation.</title>
        <authorList>
            <consortium name="The Broad Institute Genomics Platform"/>
            <consortium name="The Broad Institute Genome Sequencing Center for Infectious Disease"/>
            <person name="Wu L."/>
            <person name="Ma J."/>
        </authorList>
    </citation>
    <scope>NUCLEOTIDE SEQUENCE [LARGE SCALE GENOMIC DNA]</scope>
    <source>
        <strain evidence="2">CCUG 53915</strain>
    </source>
</reference>
<accession>A0ABW3TVP9</accession>
<comment type="caution">
    <text evidence="1">The sequence shown here is derived from an EMBL/GenBank/DDBJ whole genome shotgun (WGS) entry which is preliminary data.</text>
</comment>
<name>A0ABW3TVP9_9BACL</name>
<dbReference type="Proteomes" id="UP001597231">
    <property type="component" value="Unassembled WGS sequence"/>
</dbReference>
<dbReference type="EMBL" id="JBHTLT010000027">
    <property type="protein sequence ID" value="MFD1204592.1"/>
    <property type="molecule type" value="Genomic_DNA"/>
</dbReference>